<dbReference type="InterPro" id="IPR000873">
    <property type="entry name" value="AMP-dep_synth/lig_dom"/>
</dbReference>
<dbReference type="OrthoDB" id="6297021at2"/>
<dbReference type="GO" id="GO:0005829">
    <property type="term" value="C:cytosol"/>
    <property type="evidence" value="ECO:0007669"/>
    <property type="project" value="TreeGrafter"/>
</dbReference>
<keyword evidence="3" id="KW-1185">Reference proteome</keyword>
<dbReference type="GO" id="GO:0044550">
    <property type="term" value="P:secondary metabolite biosynthetic process"/>
    <property type="evidence" value="ECO:0007669"/>
    <property type="project" value="TreeGrafter"/>
</dbReference>
<evidence type="ECO:0000259" key="1">
    <source>
        <dbReference type="Pfam" id="PF00501"/>
    </source>
</evidence>
<dbReference type="STRING" id="1804984.AYM40_25075"/>
<name>A0A160FSL3_9BURK</name>
<reference evidence="2 3" key="1">
    <citation type="journal article" date="2016" name="Gene">
        <title>PacBio SMRT assembly of a complex multi-replicon genome reveals chlorocatechol degradative operon in a region of genome plasticity.</title>
        <authorList>
            <person name="Ricker N."/>
            <person name="Shen S.Y."/>
            <person name="Goordial J."/>
            <person name="Jin S."/>
            <person name="Fulthorpe R.R."/>
        </authorList>
    </citation>
    <scope>NUCLEOTIDE SEQUENCE [LARGE SCALE GENOMIC DNA]</scope>
    <source>
        <strain evidence="2 3">OLGA172</strain>
    </source>
</reference>
<dbReference type="SUPFAM" id="SSF56801">
    <property type="entry name" value="Acetyl-CoA synthetase-like"/>
    <property type="match status" value="1"/>
</dbReference>
<dbReference type="RefSeq" id="WP_063498901.1">
    <property type="nucleotide sequence ID" value="NZ_CP014579.1"/>
</dbReference>
<dbReference type="InterPro" id="IPR042099">
    <property type="entry name" value="ANL_N_sf"/>
</dbReference>
<gene>
    <name evidence="2" type="ORF">AYM40_25075</name>
</gene>
<dbReference type="AlphaFoldDB" id="A0A160FSL3"/>
<organism evidence="2 3">
    <name type="scientific">Paraburkholderia phytofirmans OLGA172</name>
    <dbReference type="NCBI Taxonomy" id="1417228"/>
    <lineage>
        <taxon>Bacteria</taxon>
        <taxon>Pseudomonadati</taxon>
        <taxon>Pseudomonadota</taxon>
        <taxon>Betaproteobacteria</taxon>
        <taxon>Burkholderiales</taxon>
        <taxon>Burkholderiaceae</taxon>
        <taxon>Paraburkholderia</taxon>
    </lineage>
</organism>
<dbReference type="KEGG" id="buz:AYM40_25075"/>
<protein>
    <recommendedName>
        <fullName evidence="1">AMP-dependent synthetase/ligase domain-containing protein</fullName>
    </recommendedName>
</protein>
<dbReference type="PANTHER" id="PTHR45527:SF1">
    <property type="entry name" value="FATTY ACID SYNTHASE"/>
    <property type="match status" value="1"/>
</dbReference>
<dbReference type="Proteomes" id="UP000076852">
    <property type="component" value="Chromosome 2"/>
</dbReference>
<evidence type="ECO:0000313" key="3">
    <source>
        <dbReference type="Proteomes" id="UP000076852"/>
    </source>
</evidence>
<dbReference type="GO" id="GO:0043041">
    <property type="term" value="P:amino acid activation for nonribosomal peptide biosynthetic process"/>
    <property type="evidence" value="ECO:0007669"/>
    <property type="project" value="TreeGrafter"/>
</dbReference>
<accession>A0A160FSL3</accession>
<dbReference type="Gene3D" id="3.40.50.980">
    <property type="match status" value="1"/>
</dbReference>
<dbReference type="EMBL" id="CP014579">
    <property type="protein sequence ID" value="ANB75618.1"/>
    <property type="molecule type" value="Genomic_DNA"/>
</dbReference>
<dbReference type="PANTHER" id="PTHR45527">
    <property type="entry name" value="NONRIBOSOMAL PEPTIDE SYNTHETASE"/>
    <property type="match status" value="1"/>
</dbReference>
<feature type="domain" description="AMP-dependent synthetase/ligase" evidence="1">
    <location>
        <begin position="81"/>
        <end position="181"/>
    </location>
</feature>
<dbReference type="GO" id="GO:0031177">
    <property type="term" value="F:phosphopantetheine binding"/>
    <property type="evidence" value="ECO:0007669"/>
    <property type="project" value="TreeGrafter"/>
</dbReference>
<proteinExistence type="predicted"/>
<evidence type="ECO:0000313" key="2">
    <source>
        <dbReference type="EMBL" id="ANB75618.1"/>
    </source>
</evidence>
<dbReference type="Pfam" id="PF00501">
    <property type="entry name" value="AMP-binding"/>
    <property type="match status" value="2"/>
</dbReference>
<feature type="domain" description="AMP-dependent synthetase/ligase" evidence="1">
    <location>
        <begin position="234"/>
        <end position="312"/>
    </location>
</feature>
<dbReference type="Gene3D" id="3.40.50.12780">
    <property type="entry name" value="N-terminal domain of ligase-like"/>
    <property type="match status" value="1"/>
</dbReference>
<sequence length="316" mass="34743">MLIMTVRPDVGKWMTDHHVVWMDGDELLCRVPFTGVDWTMLEEMVLHEAPVACAHEDEAQRSARPAPAAVNLVRQPVHRRFEVYAQLNPGARAVKFNQSELTYGELDSQADGLAVLLQAQGLGPGDLCAICMQGSLAMVRAILAVLKAGGACLPLDPTLHDARIAATLSASNARTVITQEAFSDRFAGTNAQIIYCGEQTDDLPCSWPLDCLTEDVSPACAICRFSEVDCPVIVVKDHANVIDGLESMQEISPIGQGDSLLQSSDYAFDASVWEFLWPLTHGARLVILPAREKMDLERIRQLIVQERITVMHVNLR</sequence>